<dbReference type="AlphaFoldDB" id="A0A3B0BW48"/>
<protein>
    <submittedName>
        <fullName evidence="2">Uncharacterized protein</fullName>
    </submittedName>
</protein>
<comment type="caution">
    <text evidence="2">The sequence shown here is derived from an EMBL/GenBank/DDBJ whole genome shotgun (WGS) entry which is preliminary data.</text>
</comment>
<accession>A0A3B0BW48</accession>
<name>A0A3B0BW48_9ACTN</name>
<dbReference type="Proteomes" id="UP000270343">
    <property type="component" value="Unassembled WGS sequence"/>
</dbReference>
<feature type="region of interest" description="Disordered" evidence="1">
    <location>
        <begin position="196"/>
        <end position="225"/>
    </location>
</feature>
<dbReference type="InterPro" id="IPR045392">
    <property type="entry name" value="DUF6519"/>
</dbReference>
<evidence type="ECO:0000313" key="3">
    <source>
        <dbReference type="Proteomes" id="UP000270343"/>
    </source>
</evidence>
<dbReference type="RefSeq" id="WP_120752897.1">
    <property type="nucleotide sequence ID" value="NZ_RBAM01000001.1"/>
</dbReference>
<keyword evidence="3" id="KW-1185">Reference proteome</keyword>
<dbReference type="OrthoDB" id="134981at2"/>
<evidence type="ECO:0000313" key="2">
    <source>
        <dbReference type="EMBL" id="RKN77282.1"/>
    </source>
</evidence>
<sequence>MQGDFSRVTFDAARRFSAVLAQQGRVQLDADINEQTAILLHHLRTLAADLFGPAAFPAPADGSSAGGFAVSLGADNTLTVGAGRMYVDGILCECPTGGTDYWSQPDGHLDPTRDADKALPHGTSLVYLRVWERLVTAADVPAIREVALGALGPDTAVRTKVVWQLDWMPLTEEFFREGVIPVSFLREQITQRFGPRPRLEAKAQEPQTEDGTGALPPGPGYRGPENQLYRVEIHRGGTAGTATFKWSRENGSVVLPVLAVNGSVVEVGTLGRDSGLGVESGDMVELVDDAVTCRTADDADPGDATTPDRNRLYRVADVDHAARHVYLDAYPAGDQEGQGAGTVPALHPVLRRWDHRPPEQQPADTADQEDQAKNAQDSAGAVPVAEGTWLPLEDGIAVRFSAGEDHAKPRRYRSGDYWLIPARVVTGDVEWPTDPQGNPVPGEPHGVDYHYAPLAVVKPVDKDTLEVKDMRTPFPQPRPPRPDQA</sequence>
<organism evidence="2 3">
    <name type="scientific">Streptomyces klenkii</name>
    <dbReference type="NCBI Taxonomy" id="1420899"/>
    <lineage>
        <taxon>Bacteria</taxon>
        <taxon>Bacillati</taxon>
        <taxon>Actinomycetota</taxon>
        <taxon>Actinomycetes</taxon>
        <taxon>Kitasatosporales</taxon>
        <taxon>Streptomycetaceae</taxon>
        <taxon>Streptomyces</taxon>
    </lineage>
</organism>
<dbReference type="Pfam" id="PF20129">
    <property type="entry name" value="DUF6519"/>
    <property type="match status" value="2"/>
</dbReference>
<reference evidence="2 3" key="1">
    <citation type="journal article" date="2015" name="Antonie Van Leeuwenhoek">
        <title>Streptomyces klenkii sp. nov., isolated from deep marine sediment.</title>
        <authorList>
            <person name="Veyisoglu A."/>
            <person name="Sahin N."/>
        </authorList>
    </citation>
    <scope>NUCLEOTIDE SEQUENCE [LARGE SCALE GENOMIC DNA]</scope>
    <source>
        <strain evidence="2 3">KCTC 29202</strain>
    </source>
</reference>
<proteinExistence type="predicted"/>
<evidence type="ECO:0000256" key="1">
    <source>
        <dbReference type="SAM" id="MobiDB-lite"/>
    </source>
</evidence>
<feature type="region of interest" description="Disordered" evidence="1">
    <location>
        <begin position="355"/>
        <end position="381"/>
    </location>
</feature>
<dbReference type="EMBL" id="RBAM01000001">
    <property type="protein sequence ID" value="RKN77282.1"/>
    <property type="molecule type" value="Genomic_DNA"/>
</dbReference>
<gene>
    <name evidence="2" type="ORF">D7231_00605</name>
</gene>